<sequence length="37" mass="4364">MYNQLEILPDWNLVTSDEDGHIKAVFNRINPVYSKKD</sequence>
<evidence type="ECO:0000313" key="1">
    <source>
        <dbReference type="EMBL" id="CCO22345.1"/>
    </source>
</evidence>
<protein>
    <submittedName>
        <fullName evidence="1">Uncharacterized protein</fullName>
    </submittedName>
</protein>
<gene>
    <name evidence="1" type="ORF">DESAM_20054</name>
</gene>
<keyword evidence="2" id="KW-1185">Reference proteome</keyword>
<organism evidence="1 2">
    <name type="scientific">Maridesulfovibrio hydrothermalis AM13 = DSM 14728</name>
    <dbReference type="NCBI Taxonomy" id="1121451"/>
    <lineage>
        <taxon>Bacteria</taxon>
        <taxon>Pseudomonadati</taxon>
        <taxon>Thermodesulfobacteriota</taxon>
        <taxon>Desulfovibrionia</taxon>
        <taxon>Desulfovibrionales</taxon>
        <taxon>Desulfovibrionaceae</taxon>
        <taxon>Maridesulfovibrio</taxon>
    </lineage>
</organism>
<dbReference type="PATRIC" id="fig|1121451.3.peg.331"/>
<dbReference type="KEGG" id="dhy:DESAM_20054"/>
<name>L0R821_9BACT</name>
<dbReference type="HOGENOM" id="CLU_3342902_0_0_7"/>
<dbReference type="AlphaFoldDB" id="L0R821"/>
<accession>L0R821</accession>
<reference evidence="1 2" key="1">
    <citation type="submission" date="2012-10" db="EMBL/GenBank/DDBJ databases">
        <authorList>
            <person name="Genoscope - CEA"/>
        </authorList>
    </citation>
    <scope>NUCLEOTIDE SEQUENCE [LARGE SCALE GENOMIC DNA]</scope>
    <source>
        <strain evidence="2">AM13 / DSM 14728</strain>
    </source>
</reference>
<evidence type="ECO:0000313" key="2">
    <source>
        <dbReference type="Proteomes" id="UP000010808"/>
    </source>
</evidence>
<dbReference type="EMBL" id="FO203522">
    <property type="protein sequence ID" value="CCO22345.1"/>
    <property type="molecule type" value="Genomic_DNA"/>
</dbReference>
<dbReference type="STRING" id="1121451.DESAM_20054"/>
<dbReference type="Proteomes" id="UP000010808">
    <property type="component" value="Chromosome"/>
</dbReference>
<proteinExistence type="predicted"/>